<feature type="transmembrane region" description="Helical" evidence="1">
    <location>
        <begin position="87"/>
        <end position="110"/>
    </location>
</feature>
<keyword evidence="1" id="KW-0812">Transmembrane</keyword>
<protein>
    <submittedName>
        <fullName evidence="2">Major Facilitator Superfamily protein</fullName>
    </submittedName>
</protein>
<dbReference type="SUPFAM" id="SSF103473">
    <property type="entry name" value="MFS general substrate transporter"/>
    <property type="match status" value="1"/>
</dbReference>
<gene>
    <name evidence="2" type="ORF">L21SP5_03770</name>
</gene>
<dbReference type="KEGG" id="blq:L21SP5_03770"/>
<dbReference type="InterPro" id="IPR052528">
    <property type="entry name" value="Sugar_transport-like"/>
</dbReference>
<feature type="transmembrane region" description="Helical" evidence="1">
    <location>
        <begin position="302"/>
        <end position="319"/>
    </location>
</feature>
<sequence>MINRLHSQNLTTSISRNNFRAFIWHASFLAIAKNFMDVDTVIPSMLIKAGGEPWHIGLLTTIMVGFSKFSQLLFAPMISGSTAKKSHLLTGINLRIFALFSMAALFYLYLFMSSTMAILLIFGLVSIFSVSGAYANIAFTDILGKSVKEERRKQFFSLKQVISSLGMFGSAIAVSYVLKQNEWPDNYFWVFILAGGFLLLASLGFWRISEVISPNEKTKKYRFAHLWSELKRDRKLLFFLLSINVLGLGQGLMPFLLLFAGEKELATSGLVGNLLIAKTLGLIVSGLILYKRAKKFSYRSMLWFLWGLAVIYPAAAWIFSSNVWFYYISFFMGGVFLTLYQIANSGVLLEISTTQNRALYTGIAGAGNILPVLFPLLGGSLIALIGFNAFFGLYTGIAALGVWFLHKMDCQK</sequence>
<feature type="transmembrane region" description="Helical" evidence="1">
    <location>
        <begin position="270"/>
        <end position="290"/>
    </location>
</feature>
<feature type="transmembrane region" description="Helical" evidence="1">
    <location>
        <begin position="383"/>
        <end position="405"/>
    </location>
</feature>
<feature type="transmembrane region" description="Helical" evidence="1">
    <location>
        <begin position="156"/>
        <end position="176"/>
    </location>
</feature>
<feature type="transmembrane region" description="Helical" evidence="1">
    <location>
        <begin position="116"/>
        <end position="135"/>
    </location>
</feature>
<dbReference type="STRING" id="1307839.L21SP5_03770"/>
<feature type="transmembrane region" description="Helical" evidence="1">
    <location>
        <begin position="188"/>
        <end position="208"/>
    </location>
</feature>
<dbReference type="InterPro" id="IPR036259">
    <property type="entry name" value="MFS_trans_sf"/>
</dbReference>
<dbReference type="RefSeq" id="WP_057954646.1">
    <property type="nucleotide sequence ID" value="NZ_CP013118.1"/>
</dbReference>
<feature type="transmembrane region" description="Helical" evidence="1">
    <location>
        <begin position="358"/>
        <end position="377"/>
    </location>
</feature>
<dbReference type="PANTHER" id="PTHR23526">
    <property type="entry name" value="INTEGRAL MEMBRANE TRANSPORT PROTEIN-RELATED"/>
    <property type="match status" value="1"/>
</dbReference>
<proteinExistence type="predicted"/>
<dbReference type="Proteomes" id="UP000064893">
    <property type="component" value="Chromosome"/>
</dbReference>
<dbReference type="PANTHER" id="PTHR23526:SF2">
    <property type="entry name" value="MAJOR FACILITATOR SUPERFAMILY (MFS) PROFILE DOMAIN-CONTAINING PROTEIN"/>
    <property type="match status" value="1"/>
</dbReference>
<reference evidence="2 3" key="1">
    <citation type="submission" date="2015-11" db="EMBL/GenBank/DDBJ databases">
        <title>Description and complete genome sequence of a novel strain predominating in hypersaline microbial mats and representing a new family of the Bacteriodetes phylum.</title>
        <authorList>
            <person name="Spring S."/>
            <person name="Bunk B."/>
            <person name="Sproer C."/>
            <person name="Klenk H.-P."/>
        </authorList>
    </citation>
    <scope>NUCLEOTIDE SEQUENCE [LARGE SCALE GENOMIC DNA]</scope>
    <source>
        <strain evidence="2 3">L21-Spi-D4</strain>
    </source>
</reference>
<feature type="transmembrane region" description="Helical" evidence="1">
    <location>
        <begin position="21"/>
        <end position="36"/>
    </location>
</feature>
<dbReference type="AlphaFoldDB" id="A0A0S2I5C2"/>
<feature type="transmembrane region" description="Helical" evidence="1">
    <location>
        <begin position="56"/>
        <end position="75"/>
    </location>
</feature>
<keyword evidence="1" id="KW-0472">Membrane</keyword>
<keyword evidence="3" id="KW-1185">Reference proteome</keyword>
<dbReference type="EMBL" id="CP013118">
    <property type="protein sequence ID" value="ALO17365.1"/>
    <property type="molecule type" value="Genomic_DNA"/>
</dbReference>
<accession>A0A0S2I5C2</accession>
<evidence type="ECO:0000313" key="2">
    <source>
        <dbReference type="EMBL" id="ALO17365.1"/>
    </source>
</evidence>
<keyword evidence="1" id="KW-1133">Transmembrane helix</keyword>
<dbReference type="Gene3D" id="1.20.1250.20">
    <property type="entry name" value="MFS general substrate transporter like domains"/>
    <property type="match status" value="1"/>
</dbReference>
<evidence type="ECO:0000256" key="1">
    <source>
        <dbReference type="SAM" id="Phobius"/>
    </source>
</evidence>
<name>A0A0S2I5C2_9BACT</name>
<feature type="transmembrane region" description="Helical" evidence="1">
    <location>
        <begin position="325"/>
        <end position="351"/>
    </location>
</feature>
<organism evidence="2 3">
    <name type="scientific">Salinivirga cyanobacteriivorans</name>
    <dbReference type="NCBI Taxonomy" id="1307839"/>
    <lineage>
        <taxon>Bacteria</taxon>
        <taxon>Pseudomonadati</taxon>
        <taxon>Bacteroidota</taxon>
        <taxon>Bacteroidia</taxon>
        <taxon>Bacteroidales</taxon>
        <taxon>Salinivirgaceae</taxon>
        <taxon>Salinivirga</taxon>
    </lineage>
</organism>
<feature type="transmembrane region" description="Helical" evidence="1">
    <location>
        <begin position="236"/>
        <end position="258"/>
    </location>
</feature>
<dbReference type="OrthoDB" id="1116620at2"/>
<evidence type="ECO:0000313" key="3">
    <source>
        <dbReference type="Proteomes" id="UP000064893"/>
    </source>
</evidence>